<dbReference type="AlphaFoldDB" id="A0A147BU94"/>
<feature type="chain" id="PRO_5007542886" evidence="1">
    <location>
        <begin position="20"/>
        <end position="137"/>
    </location>
</feature>
<reference evidence="2" key="1">
    <citation type="journal article" date="2018" name="PLoS Negl. Trop. Dis.">
        <title>Sialome diversity of ticks revealed by RNAseq of single tick salivary glands.</title>
        <authorList>
            <person name="Perner J."/>
            <person name="Kropackova S."/>
            <person name="Kopacek P."/>
            <person name="Ribeiro J.M."/>
        </authorList>
    </citation>
    <scope>NUCLEOTIDE SEQUENCE</scope>
    <source>
        <strain evidence="2">Siblings of single egg batch collected in Ceske Budejovice</strain>
        <tissue evidence="2">Salivary glands</tissue>
    </source>
</reference>
<feature type="signal peptide" evidence="1">
    <location>
        <begin position="1"/>
        <end position="19"/>
    </location>
</feature>
<accession>A0A147BU94</accession>
<organism evidence="2">
    <name type="scientific">Ixodes ricinus</name>
    <name type="common">Common tick</name>
    <name type="synonym">Acarus ricinus</name>
    <dbReference type="NCBI Taxonomy" id="34613"/>
    <lineage>
        <taxon>Eukaryota</taxon>
        <taxon>Metazoa</taxon>
        <taxon>Ecdysozoa</taxon>
        <taxon>Arthropoda</taxon>
        <taxon>Chelicerata</taxon>
        <taxon>Arachnida</taxon>
        <taxon>Acari</taxon>
        <taxon>Parasitiformes</taxon>
        <taxon>Ixodida</taxon>
        <taxon>Ixodoidea</taxon>
        <taxon>Ixodidae</taxon>
        <taxon>Ixodinae</taxon>
        <taxon>Ixodes</taxon>
    </lineage>
</organism>
<evidence type="ECO:0000313" key="2">
    <source>
        <dbReference type="EMBL" id="JAR94082.1"/>
    </source>
</evidence>
<protein>
    <submittedName>
        <fullName evidence="2">Putative secreted protein</fullName>
    </submittedName>
</protein>
<proteinExistence type="predicted"/>
<evidence type="ECO:0000256" key="1">
    <source>
        <dbReference type="SAM" id="SignalP"/>
    </source>
</evidence>
<keyword evidence="1" id="KW-0732">Signal</keyword>
<sequence length="137" mass="15594">MSLLLSSSQLLVQSFGTCAQNLAPGAPCNMYSCRIHYKFNFDNFCKAAQIKLIKRPVQGPICRTRTSASGDITVCDVALDIMIWYVPPCKVCTYQNMRCPIQKLGSLHVRFALWQHPQALVAFPRHFFMCISRPFQF</sequence>
<name>A0A147BU94_IXORI</name>
<dbReference type="EMBL" id="GEGO01001322">
    <property type="protein sequence ID" value="JAR94082.1"/>
    <property type="molecule type" value="Transcribed_RNA"/>
</dbReference>